<evidence type="ECO:0000313" key="2">
    <source>
        <dbReference type="Proteomes" id="UP000199452"/>
    </source>
</evidence>
<dbReference type="Proteomes" id="UP000199452">
    <property type="component" value="Unassembled WGS sequence"/>
</dbReference>
<dbReference type="OrthoDB" id="1427364at2"/>
<accession>A0A1G6NC11</accession>
<dbReference type="RefSeq" id="WP_092439048.1">
    <property type="nucleotide sequence ID" value="NZ_FMYP01000042.1"/>
</dbReference>
<sequence>MKKVKKKLSIDWKSKSIDLLIVIIGITTAFQLNNLNESNKSKAHEKDYLKSFYVENRDNEANLIAALKFSESNKNDIDTLKYILLSKNYADKRIKILTASMMGVANYTPSITTMENVTASGEFELIEDIELRKQIILTYNTYNVTLKLESLLSDYINKYVTPFLFENIRFSNLSPINSTFIKDPLFENIVIGYEVLLTQQIKGYQDNLEKIKLLNNKLTTANK</sequence>
<evidence type="ECO:0000313" key="1">
    <source>
        <dbReference type="EMBL" id="SDC65353.1"/>
    </source>
</evidence>
<name>A0A1G6NC11_9BACT</name>
<dbReference type="AlphaFoldDB" id="A0A1G6NC11"/>
<reference evidence="1 2" key="1">
    <citation type="submission" date="2016-09" db="EMBL/GenBank/DDBJ databases">
        <authorList>
            <person name="Capua I."/>
            <person name="De Benedictis P."/>
            <person name="Joannis T."/>
            <person name="Lombin L.H."/>
            <person name="Cattoli G."/>
        </authorList>
    </citation>
    <scope>NUCLEOTIDE SEQUENCE [LARGE SCALE GENOMIC DNA]</scope>
    <source>
        <strain evidence="1 2">A7P-90m</strain>
    </source>
</reference>
<dbReference type="Pfam" id="PF19578">
    <property type="entry name" value="DUF6090"/>
    <property type="match status" value="1"/>
</dbReference>
<gene>
    <name evidence="1" type="ORF">SAMN05216323_10428</name>
</gene>
<organism evidence="1 2">
    <name type="scientific">Williamwhitmania taraxaci</name>
    <dbReference type="NCBI Taxonomy" id="1640674"/>
    <lineage>
        <taxon>Bacteria</taxon>
        <taxon>Pseudomonadati</taxon>
        <taxon>Bacteroidota</taxon>
        <taxon>Bacteroidia</taxon>
        <taxon>Bacteroidales</taxon>
        <taxon>Williamwhitmaniaceae</taxon>
        <taxon>Williamwhitmania</taxon>
    </lineage>
</organism>
<dbReference type="EMBL" id="FMYP01000042">
    <property type="protein sequence ID" value="SDC65353.1"/>
    <property type="molecule type" value="Genomic_DNA"/>
</dbReference>
<protein>
    <submittedName>
        <fullName evidence="1">Uncharacterized protein</fullName>
    </submittedName>
</protein>
<dbReference type="STRING" id="1640674.SAMN05216323_10428"/>
<proteinExistence type="predicted"/>
<keyword evidence="2" id="KW-1185">Reference proteome</keyword>
<dbReference type="InterPro" id="IPR045749">
    <property type="entry name" value="DUF6090"/>
</dbReference>